<organism evidence="1 2">
    <name type="scientific">Komagataeibacter swingsii</name>
    <dbReference type="NCBI Taxonomy" id="215220"/>
    <lineage>
        <taxon>Bacteria</taxon>
        <taxon>Pseudomonadati</taxon>
        <taxon>Pseudomonadota</taxon>
        <taxon>Alphaproteobacteria</taxon>
        <taxon>Acetobacterales</taxon>
        <taxon>Acetobacteraceae</taxon>
        <taxon>Komagataeibacter</taxon>
    </lineage>
</organism>
<dbReference type="Proteomes" id="UP000247371">
    <property type="component" value="Unassembled WGS sequence"/>
</dbReference>
<evidence type="ECO:0000313" key="1">
    <source>
        <dbReference type="EMBL" id="PYD68189.1"/>
    </source>
</evidence>
<sequence length="105" mass="11784">MDIGKRKLRNIAHAGKGIRPDIRNIAHINDLHLANSVIKFTPIVAQGVYEAQSLPKRHEFGTSRTFKVGLWRSDVRACDSLGDDKLWHPISSRLDILGILRFTAA</sequence>
<name>A0A2V4RZE2_9PROT</name>
<reference evidence="1 2" key="1">
    <citation type="submission" date="2017-07" db="EMBL/GenBank/DDBJ databases">
        <title>A draft genome sequence of Komagataeibacter swingsii LMG 22125.</title>
        <authorList>
            <person name="Skraban J."/>
            <person name="Cleenwerck I."/>
            <person name="Vandamme P."/>
            <person name="Trcek J."/>
        </authorList>
    </citation>
    <scope>NUCLEOTIDE SEQUENCE [LARGE SCALE GENOMIC DNA]</scope>
    <source>
        <strain evidence="1 2">LMG 22125</strain>
    </source>
</reference>
<dbReference type="EMBL" id="NKUB01000050">
    <property type="protein sequence ID" value="PYD68189.1"/>
    <property type="molecule type" value="Genomic_DNA"/>
</dbReference>
<evidence type="ECO:0000313" key="2">
    <source>
        <dbReference type="Proteomes" id="UP000247371"/>
    </source>
</evidence>
<comment type="caution">
    <text evidence="1">The sequence shown here is derived from an EMBL/GenBank/DDBJ whole genome shotgun (WGS) entry which is preliminary data.</text>
</comment>
<proteinExistence type="predicted"/>
<keyword evidence="2" id="KW-1185">Reference proteome</keyword>
<gene>
    <name evidence="1" type="ORF">CFR76_16485</name>
</gene>
<accession>A0A2V4RZE2</accession>
<dbReference type="AlphaFoldDB" id="A0A2V4RZE2"/>
<protein>
    <submittedName>
        <fullName evidence="1">Uncharacterized protein</fullName>
    </submittedName>
</protein>